<feature type="domain" description="Transcription factor TFIIB cyclin-like" evidence="4">
    <location>
        <begin position="504"/>
        <end position="568"/>
    </location>
</feature>
<feature type="domain" description="Transcription factor TFIIB cyclin-like" evidence="4">
    <location>
        <begin position="415"/>
        <end position="492"/>
    </location>
</feature>
<keyword evidence="6" id="KW-1185">Reference proteome</keyword>
<dbReference type="InterPro" id="IPR000812">
    <property type="entry name" value="TFIIB"/>
</dbReference>
<protein>
    <recommendedName>
        <fullName evidence="4">Transcription factor TFIIB cyclin-like domain-containing protein</fullName>
    </recommendedName>
</protein>
<accession>A0A9W8GXZ1</accession>
<dbReference type="GO" id="GO:0017025">
    <property type="term" value="F:TBP-class protein binding"/>
    <property type="evidence" value="ECO:0007669"/>
    <property type="project" value="InterPro"/>
</dbReference>
<dbReference type="AlphaFoldDB" id="A0A9W8GXZ1"/>
<evidence type="ECO:0000256" key="2">
    <source>
        <dbReference type="ARBA" id="ARBA00023163"/>
    </source>
</evidence>
<reference evidence="5" key="1">
    <citation type="submission" date="2022-07" db="EMBL/GenBank/DDBJ databases">
        <title>Phylogenomic reconstructions and comparative analyses of Kickxellomycotina fungi.</title>
        <authorList>
            <person name="Reynolds N.K."/>
            <person name="Stajich J.E."/>
            <person name="Barry K."/>
            <person name="Grigoriev I.V."/>
            <person name="Crous P."/>
            <person name="Smith M.E."/>
        </authorList>
    </citation>
    <scope>NUCLEOTIDE SEQUENCE</scope>
    <source>
        <strain evidence="5">BCRC 34297</strain>
    </source>
</reference>
<dbReference type="Pfam" id="PF00382">
    <property type="entry name" value="TFIIB"/>
    <property type="match status" value="2"/>
</dbReference>
<proteinExistence type="predicted"/>
<dbReference type="OrthoDB" id="25790at2759"/>
<gene>
    <name evidence="5" type="ORF">GGI19_001544</name>
</gene>
<dbReference type="Proteomes" id="UP001140011">
    <property type="component" value="Unassembled WGS sequence"/>
</dbReference>
<dbReference type="PRINTS" id="PR00685">
    <property type="entry name" value="TIFACTORIIB"/>
</dbReference>
<dbReference type="Gene3D" id="1.10.472.170">
    <property type="match status" value="1"/>
</dbReference>
<dbReference type="PANTHER" id="PTHR11618">
    <property type="entry name" value="TRANSCRIPTION INITIATION FACTOR IIB-RELATED"/>
    <property type="match status" value="1"/>
</dbReference>
<keyword evidence="2" id="KW-0804">Transcription</keyword>
<dbReference type="InterPro" id="IPR036915">
    <property type="entry name" value="Cyclin-like_sf"/>
</dbReference>
<feature type="region of interest" description="Disordered" evidence="3">
    <location>
        <begin position="382"/>
        <end position="403"/>
    </location>
</feature>
<dbReference type="Gene3D" id="1.10.472.10">
    <property type="entry name" value="Cyclin-like"/>
    <property type="match status" value="1"/>
</dbReference>
<name>A0A9W8GXZ1_9FUNG</name>
<dbReference type="GO" id="GO:0070897">
    <property type="term" value="P:transcription preinitiation complex assembly"/>
    <property type="evidence" value="ECO:0007669"/>
    <property type="project" value="InterPro"/>
</dbReference>
<dbReference type="GO" id="GO:0005634">
    <property type="term" value="C:nucleus"/>
    <property type="evidence" value="ECO:0007669"/>
    <property type="project" value="TreeGrafter"/>
</dbReference>
<sequence>MRVDSLLNPAPTKALDSGSDTEYAATTFEESSGLAHFIGNGRDDFEMALWRQESGLGPPASSFGETRFCFGQEESPSGDQGGHGANARVHAKYMRHSGDTQASFYASALAYARNEKQHSIRQSVPQNNDVRPQIFVARPPIVAHGAMSIDKSGDYIRSTLGSSDHMLGQVVLSDSSAMHPTRSVSSYAQCRDNSPGTLSSSPPSLSSSSSTAFSDAGSSTSAFSVKRQSLGKRLRLHPTDAAAASAVYTSQTRPTVVDEFDDDEDDDELDPYAEAFAAANRAAMPATFSGYAGFGPVAGGANSAPCSSIPASLTCYPPPPLPRLANSSPSIVTTNLDDEKRSVSHKRKSFSRASITSAVGNLNVTTTVSDTKEETLAVRRHRAKAGAVKGAKDGDSSGSDCTTAAEDMPVVNWKSLEVPEDIWIKAQDLYDEVKAMKKVQNRQPVRKRPAILAALMFILCRSRGYPRTFAEICTAANVTKREIGMYYNLMKQVLDSEYTTIQRAKPSEFLQHWCTVLELPAWMAEAAACIYDRADSLAIVQGKCPISVSAACIWLVVWAFNYRHALKRTGFTLPEDTPVTSAATPNLPCFAKSETFVSCNQHDVCKTACVVIATLTSVFKLLLPHLKALVDGLLIEHL</sequence>
<evidence type="ECO:0000256" key="1">
    <source>
        <dbReference type="ARBA" id="ARBA00023015"/>
    </source>
</evidence>
<evidence type="ECO:0000313" key="5">
    <source>
        <dbReference type="EMBL" id="KAJ2755579.1"/>
    </source>
</evidence>
<feature type="compositionally biased region" description="Polar residues" evidence="3">
    <location>
        <begin position="182"/>
        <end position="192"/>
    </location>
</feature>
<evidence type="ECO:0000259" key="4">
    <source>
        <dbReference type="Pfam" id="PF00382"/>
    </source>
</evidence>
<comment type="caution">
    <text evidence="5">The sequence shown here is derived from an EMBL/GenBank/DDBJ whole genome shotgun (WGS) entry which is preliminary data.</text>
</comment>
<dbReference type="GO" id="GO:0097550">
    <property type="term" value="C:transcription preinitiation complex"/>
    <property type="evidence" value="ECO:0007669"/>
    <property type="project" value="TreeGrafter"/>
</dbReference>
<feature type="region of interest" description="Disordered" evidence="3">
    <location>
        <begin position="182"/>
        <end position="218"/>
    </location>
</feature>
<dbReference type="EMBL" id="JANBUH010000057">
    <property type="protein sequence ID" value="KAJ2755579.1"/>
    <property type="molecule type" value="Genomic_DNA"/>
</dbReference>
<dbReference type="PANTHER" id="PTHR11618:SF13">
    <property type="entry name" value="TRANSCRIPTION INITIATION FACTOR IIB"/>
    <property type="match status" value="1"/>
</dbReference>
<keyword evidence="1" id="KW-0805">Transcription regulation</keyword>
<dbReference type="InterPro" id="IPR013150">
    <property type="entry name" value="TFIIB_cyclin"/>
</dbReference>
<feature type="compositionally biased region" description="Low complexity" evidence="3">
    <location>
        <begin position="194"/>
        <end position="218"/>
    </location>
</feature>
<dbReference type="SUPFAM" id="SSF47954">
    <property type="entry name" value="Cyclin-like"/>
    <property type="match status" value="2"/>
</dbReference>
<organism evidence="5 6">
    <name type="scientific">Coemansia pectinata</name>
    <dbReference type="NCBI Taxonomy" id="1052879"/>
    <lineage>
        <taxon>Eukaryota</taxon>
        <taxon>Fungi</taxon>
        <taxon>Fungi incertae sedis</taxon>
        <taxon>Zoopagomycota</taxon>
        <taxon>Kickxellomycotina</taxon>
        <taxon>Kickxellomycetes</taxon>
        <taxon>Kickxellales</taxon>
        <taxon>Kickxellaceae</taxon>
        <taxon>Coemansia</taxon>
    </lineage>
</organism>
<feature type="region of interest" description="Disordered" evidence="3">
    <location>
        <begin position="1"/>
        <end position="21"/>
    </location>
</feature>
<evidence type="ECO:0000313" key="6">
    <source>
        <dbReference type="Proteomes" id="UP001140011"/>
    </source>
</evidence>
<evidence type="ECO:0000256" key="3">
    <source>
        <dbReference type="SAM" id="MobiDB-lite"/>
    </source>
</evidence>